<dbReference type="Proteomes" id="UP001152622">
    <property type="component" value="Chromosome 1"/>
</dbReference>
<dbReference type="AlphaFoldDB" id="A0A9Q1JBM7"/>
<dbReference type="InterPro" id="IPR043543">
    <property type="entry name" value="PAPPA/PAPPA2"/>
</dbReference>
<proteinExistence type="predicted"/>
<dbReference type="InterPro" id="IPR011936">
    <property type="entry name" value="Myxo_disulph_rpt"/>
</dbReference>
<keyword evidence="5" id="KW-1185">Reference proteome</keyword>
<dbReference type="PANTHER" id="PTHR46130">
    <property type="entry name" value="LAMGL DOMAIN-CONTAINING PROTEIN"/>
    <property type="match status" value="1"/>
</dbReference>
<dbReference type="PANTHER" id="PTHR46130:SF2">
    <property type="entry name" value="PAPPALYSIN-1"/>
    <property type="match status" value="1"/>
</dbReference>
<sequence>MIQLCTARSDPSRLRGLVVRDVEPGGGYTYRVLTVSKRAESEPSPALTHKLGMAYCGDGRIQRSLGEQCDDMNSANGDGCSSQCRKEPFFNCVGVGESWNFGELRPNSLCTQPPLSPSISELNELLGLEAQVNPST</sequence>
<keyword evidence="1" id="KW-0732">Signal</keyword>
<keyword evidence="3" id="KW-1015">Disulfide bond</keyword>
<comment type="caution">
    <text evidence="4">The sequence shown here is derived from an EMBL/GenBank/DDBJ whole genome shotgun (WGS) entry which is preliminary data.</text>
</comment>
<evidence type="ECO:0000256" key="1">
    <source>
        <dbReference type="ARBA" id="ARBA00022729"/>
    </source>
</evidence>
<evidence type="ECO:0000256" key="3">
    <source>
        <dbReference type="ARBA" id="ARBA00023157"/>
    </source>
</evidence>
<accession>A0A9Q1JBM7</accession>
<evidence type="ECO:0000313" key="5">
    <source>
        <dbReference type="Proteomes" id="UP001152622"/>
    </source>
</evidence>
<gene>
    <name evidence="4" type="ORF">SKAU_G00005460</name>
</gene>
<keyword evidence="2" id="KW-0677">Repeat</keyword>
<dbReference type="GO" id="GO:0007166">
    <property type="term" value="P:cell surface receptor signaling pathway"/>
    <property type="evidence" value="ECO:0007669"/>
    <property type="project" value="TreeGrafter"/>
</dbReference>
<name>A0A9Q1JBM7_SYNKA</name>
<reference evidence="4" key="1">
    <citation type="journal article" date="2023" name="Science">
        <title>Genome structures resolve the early diversification of teleost fishes.</title>
        <authorList>
            <person name="Parey E."/>
            <person name="Louis A."/>
            <person name="Montfort J."/>
            <person name="Bouchez O."/>
            <person name="Roques C."/>
            <person name="Iampietro C."/>
            <person name="Lluch J."/>
            <person name="Castinel A."/>
            <person name="Donnadieu C."/>
            <person name="Desvignes T."/>
            <person name="Floi Bucao C."/>
            <person name="Jouanno E."/>
            <person name="Wen M."/>
            <person name="Mejri S."/>
            <person name="Dirks R."/>
            <person name="Jansen H."/>
            <person name="Henkel C."/>
            <person name="Chen W.J."/>
            <person name="Zahm M."/>
            <person name="Cabau C."/>
            <person name="Klopp C."/>
            <person name="Thompson A.W."/>
            <person name="Robinson-Rechavi M."/>
            <person name="Braasch I."/>
            <person name="Lecointre G."/>
            <person name="Bobe J."/>
            <person name="Postlethwait J.H."/>
            <person name="Berthelot C."/>
            <person name="Roest Crollius H."/>
            <person name="Guiguen Y."/>
        </authorList>
    </citation>
    <scope>NUCLEOTIDE SEQUENCE</scope>
    <source>
        <strain evidence="4">WJC10195</strain>
    </source>
</reference>
<protein>
    <submittedName>
        <fullName evidence="4">Uncharacterized protein</fullName>
    </submittedName>
</protein>
<dbReference type="NCBIfam" id="TIGR02232">
    <property type="entry name" value="myxo_disulf_rpt"/>
    <property type="match status" value="1"/>
</dbReference>
<dbReference type="OrthoDB" id="291007at2759"/>
<evidence type="ECO:0000256" key="2">
    <source>
        <dbReference type="ARBA" id="ARBA00022737"/>
    </source>
</evidence>
<dbReference type="GO" id="GO:0006508">
    <property type="term" value="P:proteolysis"/>
    <property type="evidence" value="ECO:0007669"/>
    <property type="project" value="TreeGrafter"/>
</dbReference>
<organism evidence="4 5">
    <name type="scientific">Synaphobranchus kaupii</name>
    <name type="common">Kaup's arrowtooth eel</name>
    <dbReference type="NCBI Taxonomy" id="118154"/>
    <lineage>
        <taxon>Eukaryota</taxon>
        <taxon>Metazoa</taxon>
        <taxon>Chordata</taxon>
        <taxon>Craniata</taxon>
        <taxon>Vertebrata</taxon>
        <taxon>Euteleostomi</taxon>
        <taxon>Actinopterygii</taxon>
        <taxon>Neopterygii</taxon>
        <taxon>Teleostei</taxon>
        <taxon>Anguilliformes</taxon>
        <taxon>Synaphobranchidae</taxon>
        <taxon>Synaphobranchus</taxon>
    </lineage>
</organism>
<evidence type="ECO:0000313" key="4">
    <source>
        <dbReference type="EMBL" id="KAJ8379768.1"/>
    </source>
</evidence>
<dbReference type="GO" id="GO:0004222">
    <property type="term" value="F:metalloendopeptidase activity"/>
    <property type="evidence" value="ECO:0007669"/>
    <property type="project" value="TreeGrafter"/>
</dbReference>
<dbReference type="EMBL" id="JAINUF010000001">
    <property type="protein sequence ID" value="KAJ8379768.1"/>
    <property type="molecule type" value="Genomic_DNA"/>
</dbReference>
<dbReference type="GO" id="GO:0005615">
    <property type="term" value="C:extracellular space"/>
    <property type="evidence" value="ECO:0007669"/>
    <property type="project" value="TreeGrafter"/>
</dbReference>